<sequence>MKETAQAGRFDAPASSSHRLDRSLAFLALGCAAALSPAAFAAEWASPSQKYQMALEAQSVGEYTRMVALLREAGEADHVPAQEMLGMALLAGPTVYGEAVPTDRCEAGKWMRRAAAQGSELGKTQWAFLHRLRNAPSGEDVCQTQG</sequence>
<dbReference type="InterPro" id="IPR011990">
    <property type="entry name" value="TPR-like_helical_dom_sf"/>
</dbReference>
<dbReference type="EMBL" id="FLRC01000055">
    <property type="protein sequence ID" value="SBT27693.1"/>
    <property type="molecule type" value="Genomic_DNA"/>
</dbReference>
<evidence type="ECO:0000313" key="3">
    <source>
        <dbReference type="EMBL" id="SOE48538.1"/>
    </source>
</evidence>
<organism evidence="2 4">
    <name type="scientific">Orrella dioscoreae</name>
    <dbReference type="NCBI Taxonomy" id="1851544"/>
    <lineage>
        <taxon>Bacteria</taxon>
        <taxon>Pseudomonadati</taxon>
        <taxon>Pseudomonadota</taxon>
        <taxon>Betaproteobacteria</taxon>
        <taxon>Burkholderiales</taxon>
        <taxon>Alcaligenaceae</taxon>
        <taxon>Orrella</taxon>
    </lineage>
</organism>
<gene>
    <name evidence="2" type="ORF">ODI_00683</name>
    <name evidence="3" type="ORF">ODI_R1497</name>
</gene>
<proteinExistence type="predicted"/>
<dbReference type="SUPFAM" id="SSF81901">
    <property type="entry name" value="HCP-like"/>
    <property type="match status" value="1"/>
</dbReference>
<reference evidence="2 4" key="1">
    <citation type="submission" date="2016-06" db="EMBL/GenBank/DDBJ databases">
        <authorList>
            <person name="Kjaerup R.B."/>
            <person name="Dalgaard T.S."/>
            <person name="Juul-Madsen H.R."/>
        </authorList>
    </citation>
    <scope>NUCLEOTIDE SEQUENCE [LARGE SCALE GENOMIC DNA]</scope>
    <source>
        <strain evidence="2">Orrdi1</strain>
    </source>
</reference>
<feature type="signal peptide" evidence="1">
    <location>
        <begin position="1"/>
        <end position="41"/>
    </location>
</feature>
<keyword evidence="1" id="KW-0732">Signal</keyword>
<dbReference type="KEGG" id="odi:ODI_R1497"/>
<evidence type="ECO:0000313" key="4">
    <source>
        <dbReference type="Proteomes" id="UP000078558"/>
    </source>
</evidence>
<name>A0A1C3K867_9BURK</name>
<dbReference type="Proteomes" id="UP000078558">
    <property type="component" value="Chromosome I"/>
</dbReference>
<accession>A0A1C3K867</accession>
<dbReference type="EMBL" id="LT907988">
    <property type="protein sequence ID" value="SOE48538.1"/>
    <property type="molecule type" value="Genomic_DNA"/>
</dbReference>
<dbReference type="STRING" id="1851544.ODI_00683"/>
<dbReference type="Gene3D" id="1.25.40.10">
    <property type="entry name" value="Tetratricopeptide repeat domain"/>
    <property type="match status" value="1"/>
</dbReference>
<dbReference type="AlphaFoldDB" id="A0A1C3K867"/>
<feature type="chain" id="PRO_5015062768" evidence="1">
    <location>
        <begin position="42"/>
        <end position="146"/>
    </location>
</feature>
<dbReference type="RefSeq" id="WP_067759703.1">
    <property type="nucleotide sequence ID" value="NZ_LT907988.1"/>
</dbReference>
<reference evidence="3 4" key="2">
    <citation type="submission" date="2017-08" db="EMBL/GenBank/DDBJ databases">
        <authorList>
            <person name="de Groot N.N."/>
        </authorList>
    </citation>
    <scope>NUCLEOTIDE SEQUENCE [LARGE SCALE GENOMIC DNA]</scope>
    <source>
        <strain evidence="3">Orrdi1</strain>
    </source>
</reference>
<evidence type="ECO:0000256" key="1">
    <source>
        <dbReference type="SAM" id="SignalP"/>
    </source>
</evidence>
<evidence type="ECO:0000313" key="2">
    <source>
        <dbReference type="EMBL" id="SBT27693.1"/>
    </source>
</evidence>
<protein>
    <submittedName>
        <fullName evidence="2">TETRATRICOPEPTIDE REPEAT FAMILY PROTEIN</fullName>
    </submittedName>
</protein>
<keyword evidence="4" id="KW-1185">Reference proteome</keyword>